<evidence type="ECO:0000256" key="1">
    <source>
        <dbReference type="SAM" id="SignalP"/>
    </source>
</evidence>
<gene>
    <name evidence="2" type="ORF">HMPREF9304_06610</name>
</gene>
<name>A0A098YRW7_9BACT</name>
<evidence type="ECO:0000313" key="3">
    <source>
        <dbReference type="Proteomes" id="UP000029723"/>
    </source>
</evidence>
<keyword evidence="1" id="KW-0732">Signal</keyword>
<dbReference type="AlphaFoldDB" id="A0A098YRW7"/>
<reference evidence="2 3" key="1">
    <citation type="submission" date="2014-07" db="EMBL/GenBank/DDBJ databases">
        <authorList>
            <person name="McCorrison J."/>
            <person name="Sanka R."/>
            <person name="Torralba M."/>
            <person name="Gillis M."/>
            <person name="Haft D.H."/>
            <person name="Methe B."/>
            <person name="Sutton G."/>
            <person name="Nelson K.E."/>
        </authorList>
    </citation>
    <scope>NUCLEOTIDE SEQUENCE [LARGE SCALE GENOMIC DNA]</scope>
    <source>
        <strain evidence="2 3">S9-PR14</strain>
    </source>
</reference>
<feature type="chain" id="PRO_5001951281" evidence="1">
    <location>
        <begin position="20"/>
        <end position="415"/>
    </location>
</feature>
<dbReference type="RefSeq" id="WP_081953662.1">
    <property type="nucleotide sequence ID" value="NZ_JRPQ01000089.1"/>
</dbReference>
<dbReference type="Proteomes" id="UP000029723">
    <property type="component" value="Unassembled WGS sequence"/>
</dbReference>
<sequence length="415" mass="47316">MRLLNAIFALLILSTTVQAAETDSLHHYNYSLHVMPGKILALDKYAAKWIRETNNLSIAAEIGRVALPTDSDAYAADFGYPSLTLGVRYMLNHQVRLRRSPDTAWGMAEMVDYDSHLGNTLSLYGKFYRPFARHQHWETAYSLSFGIGYSHTKYNKQNNIDNELIGTNALIYFGAGVHATYHLNEQWGIRGGLEFVHHSNGALYRPNKGSNSFGTSIGVVYEPYYNLLVHRTKAYSPQPFERYWYLNLSAGMGAKTMLEDWLTTQFRTPSSHPDYRTEHFKVYAAYSVQADVMCRYARRWASGIGIDWFYGTYASHIADLDAQQGNIAKHSPWSLGIAAKHEVFYHQLSLGMSFGWYLHRQMGYNALFNESRFYERIGLHYTFSSAGGLKLGINIKAHETKADLTELVIAYPFRL</sequence>
<protein>
    <submittedName>
        <fullName evidence="2">Lipid A 3-O-deacylase</fullName>
    </submittedName>
</protein>
<dbReference type="EMBL" id="JRPQ01000089">
    <property type="protein sequence ID" value="KGI22091.1"/>
    <property type="molecule type" value="Genomic_DNA"/>
</dbReference>
<dbReference type="Gene3D" id="2.40.160.20">
    <property type="match status" value="1"/>
</dbReference>
<accession>A0A098YRW7</accession>
<feature type="signal peptide" evidence="1">
    <location>
        <begin position="1"/>
        <end position="19"/>
    </location>
</feature>
<dbReference type="InterPro" id="IPR018550">
    <property type="entry name" value="Lipid-A_deacylase-rel"/>
</dbReference>
<dbReference type="Pfam" id="PF09411">
    <property type="entry name" value="PagL"/>
    <property type="match status" value="1"/>
</dbReference>
<comment type="caution">
    <text evidence="2">The sequence shown here is derived from an EMBL/GenBank/DDBJ whole genome shotgun (WGS) entry which is preliminary data.</text>
</comment>
<evidence type="ECO:0000313" key="2">
    <source>
        <dbReference type="EMBL" id="KGI22091.1"/>
    </source>
</evidence>
<proteinExistence type="predicted"/>
<organism evidence="2 3">
    <name type="scientific">Hoylesella timonensis S9-PR14</name>
    <dbReference type="NCBI Taxonomy" id="1401062"/>
    <lineage>
        <taxon>Bacteria</taxon>
        <taxon>Pseudomonadati</taxon>
        <taxon>Bacteroidota</taxon>
        <taxon>Bacteroidia</taxon>
        <taxon>Bacteroidales</taxon>
        <taxon>Prevotellaceae</taxon>
        <taxon>Hoylesella</taxon>
    </lineage>
</organism>